<evidence type="ECO:0000313" key="2">
    <source>
        <dbReference type="EMBL" id="CAH2302095.1"/>
    </source>
</evidence>
<protein>
    <submittedName>
        <fullName evidence="2">Uncharacterized protein</fullName>
    </submittedName>
</protein>
<feature type="coiled-coil region" evidence="1">
    <location>
        <begin position="120"/>
        <end position="154"/>
    </location>
</feature>
<sequence length="306" mass="35781">MIFCLWVTDELLAMTITRSLNFSARNPIKDPQEQIIDSKTHPSNTSNIIQEVALNQFPSEAQAIASISIQDQFKQTLELQLNLLKQEMLVSFNEIKQEIKNVAVSVVEVERKCEVFGTQIKAINTEVQFLVNKVDNLENKIAALEDRSRKRNIRVRGVSEEISNEKLREYLNNLFEEVLPEIPTDEYKIENFHRIHKPDTTASHLPRDVIVSFSSLSLRNNLMKACRTKPRTNSIYKDIIFLQDLSYHTRTWRKSFSIVTDFLRKAEIRFQWAYPTSLRFTWKQERKIFWDANEANSWLSGINKKA</sequence>
<organism evidence="2 3">
    <name type="scientific">Pelobates cultripes</name>
    <name type="common">Western spadefoot toad</name>
    <dbReference type="NCBI Taxonomy" id="61616"/>
    <lineage>
        <taxon>Eukaryota</taxon>
        <taxon>Metazoa</taxon>
        <taxon>Chordata</taxon>
        <taxon>Craniata</taxon>
        <taxon>Vertebrata</taxon>
        <taxon>Euteleostomi</taxon>
        <taxon>Amphibia</taxon>
        <taxon>Batrachia</taxon>
        <taxon>Anura</taxon>
        <taxon>Pelobatoidea</taxon>
        <taxon>Pelobatidae</taxon>
        <taxon>Pelobates</taxon>
    </lineage>
</organism>
<name>A0AAD1SIB7_PELCU</name>
<keyword evidence="1" id="KW-0175">Coiled coil</keyword>
<dbReference type="Proteomes" id="UP001295444">
    <property type="component" value="Chromosome 06"/>
</dbReference>
<evidence type="ECO:0000256" key="1">
    <source>
        <dbReference type="SAM" id="Coils"/>
    </source>
</evidence>
<gene>
    <name evidence="2" type="ORF">PECUL_23A010842</name>
</gene>
<dbReference type="Gene3D" id="3.30.250.20">
    <property type="entry name" value="L1 transposable element, C-terminal domain"/>
    <property type="match status" value="1"/>
</dbReference>
<dbReference type="Gene3D" id="3.30.70.1820">
    <property type="entry name" value="L1 transposable element, RRM domain"/>
    <property type="match status" value="1"/>
</dbReference>
<proteinExistence type="predicted"/>
<dbReference type="InterPro" id="IPR004244">
    <property type="entry name" value="Transposase_22"/>
</dbReference>
<dbReference type="PANTHER" id="PTHR11505">
    <property type="entry name" value="L1 TRANSPOSABLE ELEMENT-RELATED"/>
    <property type="match status" value="1"/>
</dbReference>
<keyword evidence="3" id="KW-1185">Reference proteome</keyword>
<evidence type="ECO:0000313" key="3">
    <source>
        <dbReference type="Proteomes" id="UP001295444"/>
    </source>
</evidence>
<accession>A0AAD1SIB7</accession>
<dbReference type="AlphaFoldDB" id="A0AAD1SIB7"/>
<reference evidence="2" key="1">
    <citation type="submission" date="2022-03" db="EMBL/GenBank/DDBJ databases">
        <authorList>
            <person name="Alioto T."/>
            <person name="Alioto T."/>
            <person name="Gomez Garrido J."/>
        </authorList>
    </citation>
    <scope>NUCLEOTIDE SEQUENCE</scope>
</reference>
<dbReference type="InterPro" id="IPR042566">
    <property type="entry name" value="L1_C"/>
</dbReference>
<dbReference type="EMBL" id="OW240917">
    <property type="protein sequence ID" value="CAH2302095.1"/>
    <property type="molecule type" value="Genomic_DNA"/>
</dbReference>